<dbReference type="GO" id="GO:0019005">
    <property type="term" value="C:SCF ubiquitin ligase complex"/>
    <property type="evidence" value="ECO:0007669"/>
    <property type="project" value="TreeGrafter"/>
</dbReference>
<dbReference type="STRING" id="10195.A0A3M7P534"/>
<evidence type="ECO:0000313" key="2">
    <source>
        <dbReference type="EMBL" id="RMZ94133.1"/>
    </source>
</evidence>
<dbReference type="SUPFAM" id="SSF52047">
    <property type="entry name" value="RNI-like"/>
    <property type="match status" value="1"/>
</dbReference>
<sequence>MESRQVLMRISCDQTLVNICLGYVANMIKNGTIGFDMLAHLPKNLLASLLNTFSKRGYLTDSNIELFVSENTRELDLSECDQLTDKGLLKILKCKNLKKIDLDSRSIPRISITATGIDLLAQNCRYLNSILLARCSMINDECIETIARCCPKVRLLSVAYCPLISDKTLVALGNYCNELESIRLNGTKVCSDSNFF</sequence>
<evidence type="ECO:0000259" key="1">
    <source>
        <dbReference type="Pfam" id="PF25372"/>
    </source>
</evidence>
<dbReference type="Pfam" id="PF25372">
    <property type="entry name" value="DUF7885"/>
    <property type="match status" value="1"/>
</dbReference>
<dbReference type="Gene3D" id="3.80.10.10">
    <property type="entry name" value="Ribonuclease Inhibitor"/>
    <property type="match status" value="2"/>
</dbReference>
<dbReference type="PANTHER" id="PTHR13318">
    <property type="entry name" value="PARTNER OF PAIRED, ISOFORM B-RELATED"/>
    <property type="match status" value="1"/>
</dbReference>
<dbReference type="SMART" id="SM00367">
    <property type="entry name" value="LRR_CC"/>
    <property type="match status" value="3"/>
</dbReference>
<dbReference type="InterPro" id="IPR032675">
    <property type="entry name" value="LRR_dom_sf"/>
</dbReference>
<name>A0A3M7P534_BRAPC</name>
<reference evidence="2 3" key="1">
    <citation type="journal article" date="2018" name="Sci. Rep.">
        <title>Genomic signatures of local adaptation to the degree of environmental predictability in rotifers.</title>
        <authorList>
            <person name="Franch-Gras L."/>
            <person name="Hahn C."/>
            <person name="Garcia-Roger E.M."/>
            <person name="Carmona M.J."/>
            <person name="Serra M."/>
            <person name="Gomez A."/>
        </authorList>
    </citation>
    <scope>NUCLEOTIDE SEQUENCE [LARGE SCALE GENOMIC DNA]</scope>
    <source>
        <strain evidence="2">HYR1</strain>
    </source>
</reference>
<proteinExistence type="predicted"/>
<dbReference type="AlphaFoldDB" id="A0A3M7P534"/>
<dbReference type="OrthoDB" id="10257471at2759"/>
<dbReference type="InterPro" id="IPR057207">
    <property type="entry name" value="FBXL15_LRR"/>
</dbReference>
<organism evidence="2 3">
    <name type="scientific">Brachionus plicatilis</name>
    <name type="common">Marine rotifer</name>
    <name type="synonym">Brachionus muelleri</name>
    <dbReference type="NCBI Taxonomy" id="10195"/>
    <lineage>
        <taxon>Eukaryota</taxon>
        <taxon>Metazoa</taxon>
        <taxon>Spiralia</taxon>
        <taxon>Gnathifera</taxon>
        <taxon>Rotifera</taxon>
        <taxon>Eurotatoria</taxon>
        <taxon>Monogononta</taxon>
        <taxon>Pseudotrocha</taxon>
        <taxon>Ploima</taxon>
        <taxon>Brachionidae</taxon>
        <taxon>Brachionus</taxon>
    </lineage>
</organism>
<dbReference type="GO" id="GO:0031146">
    <property type="term" value="P:SCF-dependent proteasomal ubiquitin-dependent protein catabolic process"/>
    <property type="evidence" value="ECO:0007669"/>
    <property type="project" value="TreeGrafter"/>
</dbReference>
<dbReference type="Proteomes" id="UP000276133">
    <property type="component" value="Unassembled WGS sequence"/>
</dbReference>
<gene>
    <name evidence="2" type="ORF">BpHYR1_036178</name>
</gene>
<comment type="caution">
    <text evidence="2">The sequence shown here is derived from an EMBL/GenBank/DDBJ whole genome shotgun (WGS) entry which is preliminary data.</text>
</comment>
<keyword evidence="3" id="KW-1185">Reference proteome</keyword>
<dbReference type="InterPro" id="IPR006553">
    <property type="entry name" value="Leu-rich_rpt_Cys-con_subtyp"/>
</dbReference>
<evidence type="ECO:0000313" key="3">
    <source>
        <dbReference type="Proteomes" id="UP000276133"/>
    </source>
</evidence>
<feature type="non-terminal residue" evidence="2">
    <location>
        <position position="196"/>
    </location>
</feature>
<protein>
    <submittedName>
        <fullName evidence="2">AMN1-like protein</fullName>
    </submittedName>
</protein>
<dbReference type="EMBL" id="REGN01013275">
    <property type="protein sequence ID" value="RMZ94133.1"/>
    <property type="molecule type" value="Genomic_DNA"/>
</dbReference>
<feature type="domain" description="F-box/LRR-repeat protein 15-like leucin rich repeat" evidence="1">
    <location>
        <begin position="82"/>
        <end position="188"/>
    </location>
</feature>
<accession>A0A3M7P534</accession>